<dbReference type="EMBL" id="CP159218">
    <property type="protein sequence ID" value="XCG65444.1"/>
    <property type="molecule type" value="Genomic_DNA"/>
</dbReference>
<reference evidence="1" key="1">
    <citation type="submission" date="2024-05" db="EMBL/GenBank/DDBJ databases">
        <authorList>
            <person name="Cai S.Y."/>
            <person name="Jin L.M."/>
            <person name="Li H.R."/>
        </authorList>
    </citation>
    <scope>NUCLEOTIDE SEQUENCE</scope>
    <source>
        <strain evidence="1">A5-74</strain>
    </source>
</reference>
<evidence type="ECO:0000313" key="1">
    <source>
        <dbReference type="EMBL" id="XCG65444.1"/>
    </source>
</evidence>
<accession>A0AAU8DTG8</accession>
<proteinExistence type="predicted"/>
<dbReference type="RefSeq" id="WP_353651049.1">
    <property type="nucleotide sequence ID" value="NZ_CP159218.1"/>
</dbReference>
<gene>
    <name evidence="1" type="ORF">ABLG96_09275</name>
</gene>
<evidence type="ECO:0008006" key="2">
    <source>
        <dbReference type="Google" id="ProtNLM"/>
    </source>
</evidence>
<dbReference type="AlphaFoldDB" id="A0AAU8DTG8"/>
<sequence length="280" mass="30257">MLRVRLTGRAISPVVAGSGDMVVVGRAPQSDPPSGPDLSCTFVGLDGAAEHTSRTALLIDVGQEVVRLRFAGAGEARLSSLFDAPAGARRVTLSRGMTALLDEGENQLTLLRGAVDSRGGFTDLDLDLDVQQVAVDDEADVPDTGSVLADPDSDHTTAAPTLERFGREWFVALALAEPWLVGQDDYPRPPSNREIFERVNEWNRYAWNLVRPQRVDDAIKIISRLAFGPADDPFTQTVGRSQNVRFAVGRRAAEVRLITQDDLAAANRKAAAHTQRPAGH</sequence>
<organism evidence="1">
    <name type="scientific">Nakamurella sp. A5-74</name>
    <dbReference type="NCBI Taxonomy" id="3158264"/>
    <lineage>
        <taxon>Bacteria</taxon>
        <taxon>Bacillati</taxon>
        <taxon>Actinomycetota</taxon>
        <taxon>Actinomycetes</taxon>
        <taxon>Nakamurellales</taxon>
        <taxon>Nakamurellaceae</taxon>
        <taxon>Nakamurella</taxon>
    </lineage>
</organism>
<name>A0AAU8DTG8_9ACTN</name>
<protein>
    <recommendedName>
        <fullName evidence="2">FHA domain-containing protein</fullName>
    </recommendedName>
</protein>